<dbReference type="GO" id="GO:0007265">
    <property type="term" value="P:Ras protein signal transduction"/>
    <property type="evidence" value="ECO:0007669"/>
    <property type="project" value="TreeGrafter"/>
</dbReference>
<dbReference type="Gene3D" id="2.30.42.10">
    <property type="match status" value="1"/>
</dbReference>
<dbReference type="SMART" id="SM00228">
    <property type="entry name" value="PDZ"/>
    <property type="match status" value="1"/>
</dbReference>
<dbReference type="PANTHER" id="PTHR23113:SF249">
    <property type="entry name" value="RAP GUANINE NUCLEOTIDE EXCHANGE FACTOR 6"/>
    <property type="match status" value="1"/>
</dbReference>
<evidence type="ECO:0000259" key="5">
    <source>
        <dbReference type="PROSITE" id="PS50212"/>
    </source>
</evidence>
<evidence type="ECO:0000313" key="6">
    <source>
        <dbReference type="Proteomes" id="UP000504618"/>
    </source>
</evidence>
<dbReference type="Gene3D" id="1.20.870.10">
    <property type="entry name" value="Son of sevenless (SoS) protein Chain: S domain 1"/>
    <property type="match status" value="1"/>
</dbReference>
<keyword evidence="6" id="KW-1185">Reference proteome</keyword>
<dbReference type="SUPFAM" id="SSF50156">
    <property type="entry name" value="PDZ domain-like"/>
    <property type="match status" value="1"/>
</dbReference>
<evidence type="ECO:0000313" key="7">
    <source>
        <dbReference type="RefSeq" id="XP_024876848.1"/>
    </source>
</evidence>
<dbReference type="InterPro" id="IPR008937">
    <property type="entry name" value="Ras-like_GEF"/>
</dbReference>
<dbReference type="PROSITE" id="PS50106">
    <property type="entry name" value="PDZ"/>
    <property type="match status" value="1"/>
</dbReference>
<dbReference type="GO" id="GO:0005085">
    <property type="term" value="F:guanyl-nucleotide exchange factor activity"/>
    <property type="evidence" value="ECO:0007669"/>
    <property type="project" value="UniProtKB-KW"/>
</dbReference>
<organism evidence="6 7">
    <name type="scientific">Temnothorax curvispinosus</name>
    <dbReference type="NCBI Taxonomy" id="300111"/>
    <lineage>
        <taxon>Eukaryota</taxon>
        <taxon>Metazoa</taxon>
        <taxon>Ecdysozoa</taxon>
        <taxon>Arthropoda</taxon>
        <taxon>Hexapoda</taxon>
        <taxon>Insecta</taxon>
        <taxon>Pterygota</taxon>
        <taxon>Neoptera</taxon>
        <taxon>Endopterygota</taxon>
        <taxon>Hymenoptera</taxon>
        <taxon>Apocrita</taxon>
        <taxon>Aculeata</taxon>
        <taxon>Formicoidea</taxon>
        <taxon>Formicidae</taxon>
        <taxon>Myrmicinae</taxon>
        <taxon>Temnothorax</taxon>
    </lineage>
</organism>
<feature type="non-terminal residue" evidence="7">
    <location>
        <position position="579"/>
    </location>
</feature>
<dbReference type="RefSeq" id="XP_024876848.1">
    <property type="nucleotide sequence ID" value="XM_025021080.1"/>
</dbReference>
<dbReference type="Pfam" id="PF00595">
    <property type="entry name" value="PDZ"/>
    <property type="match status" value="1"/>
</dbReference>
<dbReference type="SMART" id="SM00229">
    <property type="entry name" value="RasGEFN"/>
    <property type="match status" value="1"/>
</dbReference>
<gene>
    <name evidence="7" type="primary">LOC112457812</name>
</gene>
<dbReference type="InterPro" id="IPR000595">
    <property type="entry name" value="cNMP-bd_dom"/>
</dbReference>
<feature type="region of interest" description="Disordered" evidence="2">
    <location>
        <begin position="419"/>
        <end position="440"/>
    </location>
</feature>
<dbReference type="CDD" id="cd06224">
    <property type="entry name" value="REM"/>
    <property type="match status" value="1"/>
</dbReference>
<dbReference type="GeneID" id="112457812"/>
<dbReference type="PROSITE" id="PS50212">
    <property type="entry name" value="RASGEF_NTER"/>
    <property type="match status" value="1"/>
</dbReference>
<dbReference type="InterPro" id="IPR000651">
    <property type="entry name" value="Ras-like_Gua-exchang_fac_N"/>
</dbReference>
<dbReference type="Proteomes" id="UP000504618">
    <property type="component" value="Unplaced"/>
</dbReference>
<dbReference type="PANTHER" id="PTHR23113">
    <property type="entry name" value="GUANINE NUCLEOTIDE EXCHANGE FACTOR"/>
    <property type="match status" value="1"/>
</dbReference>
<dbReference type="InterPro" id="IPR023578">
    <property type="entry name" value="Ras_GEF_dom_sf"/>
</dbReference>
<evidence type="ECO:0000259" key="4">
    <source>
        <dbReference type="PROSITE" id="PS50106"/>
    </source>
</evidence>
<reference evidence="7" key="1">
    <citation type="submission" date="2025-08" db="UniProtKB">
        <authorList>
            <consortium name="RefSeq"/>
        </authorList>
    </citation>
    <scope>IDENTIFICATION</scope>
    <source>
        <tissue evidence="7">Whole body</tissue>
    </source>
</reference>
<feature type="domain" description="N-terminal Ras-GEF" evidence="5">
    <location>
        <begin position="206"/>
        <end position="320"/>
    </location>
</feature>
<accession>A0A6J1Q5A3</accession>
<dbReference type="InterPro" id="IPR014710">
    <property type="entry name" value="RmlC-like_jellyroll"/>
</dbReference>
<name>A0A6J1Q5A3_9HYME</name>
<feature type="domain" description="PDZ" evidence="4">
    <location>
        <begin position="326"/>
        <end position="395"/>
    </location>
</feature>
<keyword evidence="1" id="KW-0344">Guanine-nucleotide releasing factor</keyword>
<dbReference type="InterPro" id="IPR001478">
    <property type="entry name" value="PDZ"/>
</dbReference>
<dbReference type="CDD" id="cd06755">
    <property type="entry name" value="PDZ_RapGEF2_RapGEF6-like"/>
    <property type="match status" value="1"/>
</dbReference>
<dbReference type="AlphaFoldDB" id="A0A6J1Q5A3"/>
<dbReference type="SUPFAM" id="SSF51206">
    <property type="entry name" value="cAMP-binding domain-like"/>
    <property type="match status" value="1"/>
</dbReference>
<feature type="domain" description="Cyclic nucleotide-binding" evidence="3">
    <location>
        <begin position="74"/>
        <end position="155"/>
    </location>
</feature>
<dbReference type="GO" id="GO:0016324">
    <property type="term" value="C:apical plasma membrane"/>
    <property type="evidence" value="ECO:0007669"/>
    <property type="project" value="TreeGrafter"/>
</dbReference>
<dbReference type="PROSITE" id="PS50042">
    <property type="entry name" value="CNMP_BINDING_3"/>
    <property type="match status" value="1"/>
</dbReference>
<evidence type="ECO:0000256" key="1">
    <source>
        <dbReference type="PROSITE-ProRule" id="PRU00135"/>
    </source>
</evidence>
<proteinExistence type="predicted"/>
<dbReference type="InterPro" id="IPR018490">
    <property type="entry name" value="cNMP-bd_dom_sf"/>
</dbReference>
<dbReference type="Gene3D" id="2.60.120.10">
    <property type="entry name" value="Jelly Rolls"/>
    <property type="match status" value="1"/>
</dbReference>
<dbReference type="InterPro" id="IPR036034">
    <property type="entry name" value="PDZ_sf"/>
</dbReference>
<evidence type="ECO:0000256" key="2">
    <source>
        <dbReference type="SAM" id="MobiDB-lite"/>
    </source>
</evidence>
<dbReference type="SUPFAM" id="SSF48366">
    <property type="entry name" value="Ras GEF"/>
    <property type="match status" value="1"/>
</dbReference>
<sequence>MTSVQNLLDADSDEVNLSGLVESIVDSDEEEDLAESMNSLTVRDSVRECLEKNLVEKTEDDIETFLEFTQQLKIFTNITLAVRRVLCTVMVFTKIDRAGMVVLNDGEELDSWNVLINGAVEIEHSNGEIEQLGLGDSFEILSTIERLLHRGVMRTKCDDCQFICVTQADYFQIQHQGEVNIKRYKENEKVILMTELQGALDGAARRGHVVIRGTLERLMLQLIEENRITDPTYVEDFLLTHRMFIDSPLLVASQLLEWFNQAQVRDRVVRVVLLWVNNHFTDFETDPAMMEFLGAFKIGLEREKMFRQQRLLNVRLTCAAKAKTRNVTLARPNRDKVLNFSILRGFKRSFGIFISKVDKRFKAEDVGLKRGDQILEVNGQSFEHVNHAKALDILRAFAHLSIIVKSNLLVFKEMLQMSDNSPRPRDRTNKPEIPRLQSNPRVRLSTHVDLTTPVNPLNPMIGGISLLIPDNNVLLCKDAKKEHKGFMTLGPKRRLQKALMKMNILPRNTINDGVHVDDPFAPPHTPPETELTQTTTNLYRSKTNPDLTLLCYYDRRTPSTQASMITFRTFKLLNVTTIA</sequence>
<dbReference type="Pfam" id="PF00618">
    <property type="entry name" value="RasGEF_N"/>
    <property type="match status" value="1"/>
</dbReference>
<protein>
    <submittedName>
        <fullName evidence="7">Rap guanine nucleotide exchange factor 2-like</fullName>
    </submittedName>
</protein>
<evidence type="ECO:0000259" key="3">
    <source>
        <dbReference type="PROSITE" id="PS50042"/>
    </source>
</evidence>
<feature type="compositionally biased region" description="Basic and acidic residues" evidence="2">
    <location>
        <begin position="422"/>
        <end position="433"/>
    </location>
</feature>
<dbReference type="OrthoDB" id="21144at2759"/>